<keyword evidence="1" id="KW-0472">Membrane</keyword>
<dbReference type="RefSeq" id="WP_201637567.1">
    <property type="nucleotide sequence ID" value="NZ_JAEQNB010000006.1"/>
</dbReference>
<reference evidence="2 3" key="1">
    <citation type="submission" date="2021-01" db="EMBL/GenBank/DDBJ databases">
        <title>Tumebacillus sp. strain ITR2 16S ribosomal RNA gene Genome sequencing and assembly.</title>
        <authorList>
            <person name="Kang M."/>
        </authorList>
    </citation>
    <scope>NUCLEOTIDE SEQUENCE [LARGE SCALE GENOMIC DNA]</scope>
    <source>
        <strain evidence="2 3">ITR2</strain>
    </source>
</reference>
<comment type="caution">
    <text evidence="2">The sequence shown here is derived from an EMBL/GenBank/DDBJ whole genome shotgun (WGS) entry which is preliminary data.</text>
</comment>
<feature type="transmembrane region" description="Helical" evidence="1">
    <location>
        <begin position="20"/>
        <end position="41"/>
    </location>
</feature>
<accession>A0ABS1JE83</accession>
<evidence type="ECO:0000313" key="2">
    <source>
        <dbReference type="EMBL" id="MBL0388607.1"/>
    </source>
</evidence>
<dbReference type="EMBL" id="JAEQNB010000006">
    <property type="protein sequence ID" value="MBL0388607.1"/>
    <property type="molecule type" value="Genomic_DNA"/>
</dbReference>
<keyword evidence="1" id="KW-1133">Transmembrane helix</keyword>
<evidence type="ECO:0000313" key="3">
    <source>
        <dbReference type="Proteomes" id="UP000602284"/>
    </source>
</evidence>
<name>A0ABS1JE83_9BACL</name>
<organism evidence="2 3">
    <name type="scientific">Tumebacillus amylolyticus</name>
    <dbReference type="NCBI Taxonomy" id="2801339"/>
    <lineage>
        <taxon>Bacteria</taxon>
        <taxon>Bacillati</taxon>
        <taxon>Bacillota</taxon>
        <taxon>Bacilli</taxon>
        <taxon>Bacillales</taxon>
        <taxon>Alicyclobacillaceae</taxon>
        <taxon>Tumebacillus</taxon>
    </lineage>
</organism>
<dbReference type="Proteomes" id="UP000602284">
    <property type="component" value="Unassembled WGS sequence"/>
</dbReference>
<gene>
    <name evidence="2" type="ORF">JJB07_18540</name>
</gene>
<evidence type="ECO:0000256" key="1">
    <source>
        <dbReference type="SAM" id="Phobius"/>
    </source>
</evidence>
<keyword evidence="3" id="KW-1185">Reference proteome</keyword>
<sequence length="47" mass="5155">MGIIIGLLVAVVLWKILKLSVLALVWIAIIGAIVGAIPTFMRRRAKR</sequence>
<protein>
    <submittedName>
        <fullName evidence="2">Uncharacterized protein</fullName>
    </submittedName>
</protein>
<keyword evidence="1" id="KW-0812">Transmembrane</keyword>
<proteinExistence type="predicted"/>